<evidence type="ECO:0000256" key="14">
    <source>
        <dbReference type="SAM" id="Coils"/>
    </source>
</evidence>
<dbReference type="GO" id="GO:0005789">
    <property type="term" value="C:endoplasmic reticulum membrane"/>
    <property type="evidence" value="ECO:0007669"/>
    <property type="project" value="TreeGrafter"/>
</dbReference>
<organism evidence="19 20">
    <name type="scientific">Fomitopsis schrenkii</name>
    <name type="common">Brown rot fungus</name>
    <dbReference type="NCBI Taxonomy" id="2126942"/>
    <lineage>
        <taxon>Eukaryota</taxon>
        <taxon>Fungi</taxon>
        <taxon>Dikarya</taxon>
        <taxon>Basidiomycota</taxon>
        <taxon>Agaricomycotina</taxon>
        <taxon>Agaricomycetes</taxon>
        <taxon>Polyporales</taxon>
        <taxon>Fomitopsis</taxon>
    </lineage>
</organism>
<evidence type="ECO:0000256" key="16">
    <source>
        <dbReference type="SAM" id="Phobius"/>
    </source>
</evidence>
<keyword evidence="12 16" id="KW-0472">Membrane</keyword>
<reference evidence="19 20" key="1">
    <citation type="journal article" date="2012" name="Science">
        <title>The Paleozoic origin of enzymatic lignin decomposition reconstructed from 31 fungal genomes.</title>
        <authorList>
            <person name="Floudas D."/>
            <person name="Binder M."/>
            <person name="Riley R."/>
            <person name="Barry K."/>
            <person name="Blanchette R.A."/>
            <person name="Henrissat B."/>
            <person name="Martinez A.T."/>
            <person name="Otillar R."/>
            <person name="Spatafora J.W."/>
            <person name="Yadav J.S."/>
            <person name="Aerts A."/>
            <person name="Benoit I."/>
            <person name="Boyd A."/>
            <person name="Carlson A."/>
            <person name="Copeland A."/>
            <person name="Coutinho P.M."/>
            <person name="de Vries R.P."/>
            <person name="Ferreira P."/>
            <person name="Findley K."/>
            <person name="Foster B."/>
            <person name="Gaskell J."/>
            <person name="Glotzer D."/>
            <person name="Gorecki P."/>
            <person name="Heitman J."/>
            <person name="Hesse C."/>
            <person name="Hori C."/>
            <person name="Igarashi K."/>
            <person name="Jurgens J.A."/>
            <person name="Kallen N."/>
            <person name="Kersten P."/>
            <person name="Kohler A."/>
            <person name="Kuees U."/>
            <person name="Kumar T.K.A."/>
            <person name="Kuo A."/>
            <person name="LaButti K."/>
            <person name="Larrondo L.F."/>
            <person name="Lindquist E."/>
            <person name="Ling A."/>
            <person name="Lombard V."/>
            <person name="Lucas S."/>
            <person name="Lundell T."/>
            <person name="Martin R."/>
            <person name="McLaughlin D.J."/>
            <person name="Morgenstern I."/>
            <person name="Morin E."/>
            <person name="Murat C."/>
            <person name="Nagy L.G."/>
            <person name="Nolan M."/>
            <person name="Ohm R.A."/>
            <person name="Patyshakuliyeva A."/>
            <person name="Rokas A."/>
            <person name="Ruiz-Duenas F.J."/>
            <person name="Sabat G."/>
            <person name="Salamov A."/>
            <person name="Samejima M."/>
            <person name="Schmutz J."/>
            <person name="Slot J.C."/>
            <person name="St John F."/>
            <person name="Stenlid J."/>
            <person name="Sun H."/>
            <person name="Sun S."/>
            <person name="Syed K."/>
            <person name="Tsang A."/>
            <person name="Wiebenga A."/>
            <person name="Young D."/>
            <person name="Pisabarro A."/>
            <person name="Eastwood D.C."/>
            <person name="Martin F."/>
            <person name="Cullen D."/>
            <person name="Grigoriev I.V."/>
            <person name="Hibbett D.S."/>
        </authorList>
    </citation>
    <scope>NUCLEOTIDE SEQUENCE</scope>
    <source>
        <strain evidence="20">FP-58527</strain>
    </source>
</reference>
<keyword evidence="14" id="KW-0175">Coiled coil</keyword>
<dbReference type="eggNOG" id="KOG1609">
    <property type="taxonomic scope" value="Eukaryota"/>
</dbReference>
<evidence type="ECO:0000313" key="19">
    <source>
        <dbReference type="EMBL" id="EPT00999.1"/>
    </source>
</evidence>
<name>S8ECN1_FOMSC</name>
<dbReference type="PROSITE" id="PS51292">
    <property type="entry name" value="ZF_RING_CH"/>
    <property type="match status" value="1"/>
</dbReference>
<evidence type="ECO:0000256" key="8">
    <source>
        <dbReference type="ARBA" id="ARBA00022771"/>
    </source>
</evidence>
<feature type="domain" description="RING-CH-type" evidence="18">
    <location>
        <begin position="1"/>
        <end position="62"/>
    </location>
</feature>
<evidence type="ECO:0000313" key="20">
    <source>
        <dbReference type="Proteomes" id="UP000015241"/>
    </source>
</evidence>
<dbReference type="PROSITE" id="PS50089">
    <property type="entry name" value="ZF_RING_2"/>
    <property type="match status" value="1"/>
</dbReference>
<dbReference type="OrthoDB" id="264354at2759"/>
<gene>
    <name evidence="19" type="ORF">FOMPIDRAFT_149562</name>
</gene>
<feature type="transmembrane region" description="Helical" evidence="16">
    <location>
        <begin position="1207"/>
        <end position="1228"/>
    </location>
</feature>
<dbReference type="Pfam" id="PF23113">
    <property type="entry name" value="MARCHF6_C"/>
    <property type="match status" value="1"/>
</dbReference>
<dbReference type="Pfam" id="PF12906">
    <property type="entry name" value="RINGv"/>
    <property type="match status" value="1"/>
</dbReference>
<feature type="region of interest" description="Disordered" evidence="15">
    <location>
        <begin position="248"/>
        <end position="536"/>
    </location>
</feature>
<dbReference type="PANTHER" id="PTHR13145:SF0">
    <property type="entry name" value="E3 UBIQUITIN-PROTEIN LIGASE MARCHF6"/>
    <property type="match status" value="1"/>
</dbReference>
<accession>S8ECN1</accession>
<comment type="subcellular location">
    <subcellularLocation>
        <location evidence="2">Membrane</location>
        <topology evidence="2">Multi-pass membrane protein</topology>
    </subcellularLocation>
</comment>
<evidence type="ECO:0000256" key="15">
    <source>
        <dbReference type="SAM" id="MobiDB-lite"/>
    </source>
</evidence>
<evidence type="ECO:0000256" key="10">
    <source>
        <dbReference type="ARBA" id="ARBA00022833"/>
    </source>
</evidence>
<feature type="compositionally biased region" description="Acidic residues" evidence="15">
    <location>
        <begin position="562"/>
        <end position="574"/>
    </location>
</feature>
<feature type="transmembrane region" description="Helical" evidence="16">
    <location>
        <begin position="1054"/>
        <end position="1072"/>
    </location>
</feature>
<dbReference type="HOGENOM" id="CLU_001266_1_0_1"/>
<keyword evidence="5" id="KW-0808">Transferase</keyword>
<feature type="region of interest" description="Disordered" evidence="15">
    <location>
        <begin position="1508"/>
        <end position="1527"/>
    </location>
</feature>
<dbReference type="EMBL" id="KE504145">
    <property type="protein sequence ID" value="EPT00999.1"/>
    <property type="molecule type" value="Genomic_DNA"/>
</dbReference>
<feature type="region of interest" description="Disordered" evidence="15">
    <location>
        <begin position="562"/>
        <end position="585"/>
    </location>
</feature>
<dbReference type="FunFam" id="3.30.40.10:FF:000287">
    <property type="entry name" value="RING finger membrane protein"/>
    <property type="match status" value="1"/>
</dbReference>
<keyword evidence="20" id="KW-1185">Reference proteome</keyword>
<keyword evidence="8 13" id="KW-0863">Zinc-finger</keyword>
<feature type="transmembrane region" description="Helical" evidence="16">
    <location>
        <begin position="1014"/>
        <end position="1039"/>
    </location>
</feature>
<feature type="transmembrane region" description="Helical" evidence="16">
    <location>
        <begin position="904"/>
        <end position="935"/>
    </location>
</feature>
<feature type="transmembrane region" description="Helical" evidence="16">
    <location>
        <begin position="679"/>
        <end position="698"/>
    </location>
</feature>
<evidence type="ECO:0000256" key="13">
    <source>
        <dbReference type="PROSITE-ProRule" id="PRU00175"/>
    </source>
</evidence>
<dbReference type="SMART" id="SM00744">
    <property type="entry name" value="RINGv"/>
    <property type="match status" value="1"/>
</dbReference>
<feature type="transmembrane region" description="Helical" evidence="16">
    <location>
        <begin position="1248"/>
        <end position="1268"/>
    </location>
</feature>
<dbReference type="CDD" id="cd16702">
    <property type="entry name" value="RING_CH-C4HC3_MARCH6"/>
    <property type="match status" value="1"/>
</dbReference>
<evidence type="ECO:0000256" key="11">
    <source>
        <dbReference type="ARBA" id="ARBA00022989"/>
    </source>
</evidence>
<keyword evidence="7" id="KW-0479">Metal-binding</keyword>
<comment type="catalytic activity">
    <reaction evidence="1">
        <text>S-ubiquitinyl-[E2 ubiquitin-conjugating enzyme]-L-cysteine + [acceptor protein]-L-lysine = [E2 ubiquitin-conjugating enzyme]-L-cysteine + N(6)-ubiquitinyl-[acceptor protein]-L-lysine.</text>
        <dbReference type="EC" id="2.3.2.27"/>
    </reaction>
</comment>
<evidence type="ECO:0000256" key="1">
    <source>
        <dbReference type="ARBA" id="ARBA00000900"/>
    </source>
</evidence>
<feature type="compositionally biased region" description="Low complexity" evidence="15">
    <location>
        <begin position="489"/>
        <end position="508"/>
    </location>
</feature>
<dbReference type="InterPro" id="IPR013083">
    <property type="entry name" value="Znf_RING/FYVE/PHD"/>
</dbReference>
<feature type="transmembrane region" description="Helical" evidence="16">
    <location>
        <begin position="1427"/>
        <end position="1453"/>
    </location>
</feature>
<feature type="transmembrane region" description="Helical" evidence="16">
    <location>
        <begin position="173"/>
        <end position="193"/>
    </location>
</feature>
<feature type="transmembrane region" description="Helical" evidence="16">
    <location>
        <begin position="92"/>
        <end position="115"/>
    </location>
</feature>
<dbReference type="EC" id="2.3.2.27" evidence="4"/>
<feature type="domain" description="RING-type" evidence="17">
    <location>
        <begin position="9"/>
        <end position="56"/>
    </location>
</feature>
<feature type="transmembrane region" description="Helical" evidence="16">
    <location>
        <begin position="1296"/>
        <end position="1321"/>
    </location>
</feature>
<feature type="compositionally biased region" description="Basic and acidic residues" evidence="15">
    <location>
        <begin position="321"/>
        <end position="331"/>
    </location>
</feature>
<dbReference type="InterPro" id="IPR001841">
    <property type="entry name" value="Znf_RING"/>
</dbReference>
<feature type="coiled-coil region" evidence="14">
    <location>
        <begin position="623"/>
        <end position="657"/>
    </location>
</feature>
<dbReference type="PANTHER" id="PTHR13145">
    <property type="entry name" value="SSM4 PROTEIN"/>
    <property type="match status" value="1"/>
</dbReference>
<evidence type="ECO:0000259" key="18">
    <source>
        <dbReference type="PROSITE" id="PS51292"/>
    </source>
</evidence>
<dbReference type="STRING" id="743788.S8ECN1"/>
<dbReference type="InParanoid" id="S8ECN1"/>
<protein>
    <recommendedName>
        <fullName evidence="4">RING-type E3 ubiquitin transferase</fullName>
        <ecNumber evidence="4">2.3.2.27</ecNumber>
    </recommendedName>
</protein>
<evidence type="ECO:0000256" key="3">
    <source>
        <dbReference type="ARBA" id="ARBA00004906"/>
    </source>
</evidence>
<dbReference type="GO" id="GO:0061630">
    <property type="term" value="F:ubiquitin protein ligase activity"/>
    <property type="evidence" value="ECO:0007669"/>
    <property type="project" value="UniProtKB-EC"/>
</dbReference>
<evidence type="ECO:0000256" key="4">
    <source>
        <dbReference type="ARBA" id="ARBA00012483"/>
    </source>
</evidence>
<feature type="transmembrane region" description="Helical" evidence="16">
    <location>
        <begin position="1393"/>
        <end position="1415"/>
    </location>
</feature>
<dbReference type="InterPro" id="IPR056521">
    <property type="entry name" value="MARCHF6-like_C"/>
</dbReference>
<evidence type="ECO:0000259" key="17">
    <source>
        <dbReference type="PROSITE" id="PS50089"/>
    </source>
</evidence>
<dbReference type="Proteomes" id="UP000015241">
    <property type="component" value="Unassembled WGS sequence"/>
</dbReference>
<keyword evidence="6 16" id="KW-0812">Transmembrane</keyword>
<evidence type="ECO:0000256" key="5">
    <source>
        <dbReference type="ARBA" id="ARBA00022679"/>
    </source>
</evidence>
<dbReference type="GO" id="GO:0008270">
    <property type="term" value="F:zinc ion binding"/>
    <property type="evidence" value="ECO:0007669"/>
    <property type="project" value="UniProtKB-KW"/>
</dbReference>
<keyword evidence="11 16" id="KW-1133">Transmembrane helix</keyword>
<feature type="transmembrane region" description="Helical" evidence="16">
    <location>
        <begin position="862"/>
        <end position="883"/>
    </location>
</feature>
<keyword evidence="10" id="KW-0862">Zinc</keyword>
<dbReference type="Gene3D" id="3.30.40.10">
    <property type="entry name" value="Zinc/RING finger domain, C3HC4 (zinc finger)"/>
    <property type="match status" value="1"/>
</dbReference>
<dbReference type="SUPFAM" id="SSF57850">
    <property type="entry name" value="RING/U-box"/>
    <property type="match status" value="1"/>
</dbReference>
<comment type="pathway">
    <text evidence="3">Protein modification; protein ubiquitination.</text>
</comment>
<proteinExistence type="predicted"/>
<evidence type="ECO:0000256" key="9">
    <source>
        <dbReference type="ARBA" id="ARBA00022786"/>
    </source>
</evidence>
<dbReference type="FunCoup" id="S8ECN1">
    <property type="interactions" value="535"/>
</dbReference>
<evidence type="ECO:0000256" key="6">
    <source>
        <dbReference type="ARBA" id="ARBA00022692"/>
    </source>
</evidence>
<feature type="compositionally biased region" description="Acidic residues" evidence="15">
    <location>
        <begin position="1512"/>
        <end position="1527"/>
    </location>
</feature>
<evidence type="ECO:0000256" key="2">
    <source>
        <dbReference type="ARBA" id="ARBA00004141"/>
    </source>
</evidence>
<sequence>MSQEDQLTCRICSAPAEPDQPLFHPCRCSGSIRYIHQDCLKTWLAHSKKKTCDICKHPYSFEKVYSPDMPDRLPTLLLLKQLSRQAFSSTTFFLRVVVVATVWLALVPWATVWTWRMYFTFGNSTAWWISGRLDERPRTLTNASSYNTTADLLFSNTTSFLSHPIVRSISSDIVSGQIIASAIVLAFVAIFLLREWIMQNARPGVFEDAEGPPPLPDAVPPQLPIVEQPPPIPEPATNGHVVQEIDHRPPIDEDEPQPRILKLSPHSAHDKGKRVEHRERMAGVVGPVRSARPTKRRRSSLRDSSESPEEEPTHWGTGTEAKPRLDLREEQTQFTFRALSGASESDSDDPPQWDGDNMRSVSPSRKPASFHTSLWDPPSVGADVHEDVQPLRPRSANPDVPEDVTSVVSPIDAPTPVDLHAPRELPSPILASLPPDAILADNKLDAPPSPSLVGFSDTPNVPDESLRLQPASPSVPDTPSGLRRPPLPSVTLPSPSSGIPPSASTSISRGPTPLGSPSLATYSAPEEFEAGPSNLSGYFGRRTSDAEMLEMRAEHDRYFATEEEATEIEDDEEGTERADGPWAGSQENLHIDIPAEQEEGAEGVQQPAGNGLDQPARMVIADMQRMVDEARNLGVRLDDLNQQLDVLQENIDENVEDDMDGALEAIGLRGPLHGVVQNAALMTFILDVTIGLGIWVPFTLGKTTALLSLDPPRFLFILHLPLRVIRLVTDPIVDGIALFVTKAVMPPTLRALSLIFSPMLNLFSRGPVEVPDSPTETTGGIVQFIQTLIKRANGSVAELISPASTTESSTSLWDRVLESDSPILRYVEPYFAPLGSKVRTGLEDGKLTWTRLASGDGPNEKVFAVLLGYFVVALLVALYLNVLTIGNVKNAGRAVRSAVRQQLLVVKVASFIVVELVIFPLGCGVMLDACAVILVPHSSFHTGAAFLAFAPVTSVFYHWVMGTMFMYQFAVLLAGCRDIMRPGSMWFIKDPQDQNFHPIRDILERPTLVQIRKLLLSGAMYSVVIAAGVGTVTGMLQLFSKTVLPLRWKIREPISPIPIDLLFLQLVLPYTIQHFRPKKALKQVGMFIWKALAARLRLSSYMFGERHPEEEFTPRHWWQRIFTAKSVTHSQLLELGDGTFRRVPNRDNIALVKDLPATALVDRDGKPISEEHARIIATQDAEAVKNKRDVKDDYTIVYLPPNVRYRVVTFIVAVWMMGSIMLALTLAAPILLGRSFFGLFTSNEVHDGYAYITGFYLLWACYLIASSIDRMDKRRQRKGGLQPRAQWPLYFAKRSLLWLAQTSYMAVFLGVVIPTLLALVMEFYLVRPLRSITHPPPEQRIRIVDMWALGLLYSKIFIRILRMQPNNDIIKGIDQITRGGWAHIDPFRATRDVIAPLTIGLLGMLLFPAGALYGLRKLFNLQFADDFLFLHVYPSIFTVAGFGHTAFVITRVFGSWSQAIRDKEYLVEMRLQNHDPDAEVKTRLLDFTKRTDDFIKDVQFLINNAAQKLEDVREEEEDPDPDEEADD</sequence>
<dbReference type="InterPro" id="IPR011016">
    <property type="entry name" value="Znf_RING-CH"/>
</dbReference>
<dbReference type="GO" id="GO:0036503">
    <property type="term" value="P:ERAD pathway"/>
    <property type="evidence" value="ECO:0007669"/>
    <property type="project" value="TreeGrafter"/>
</dbReference>
<keyword evidence="9" id="KW-0833">Ubl conjugation pathway</keyword>
<evidence type="ECO:0000256" key="7">
    <source>
        <dbReference type="ARBA" id="ARBA00022723"/>
    </source>
</evidence>
<evidence type="ECO:0000256" key="12">
    <source>
        <dbReference type="ARBA" id="ARBA00023136"/>
    </source>
</evidence>